<gene>
    <name evidence="1" type="ORF">SAMN05444273_11062</name>
</gene>
<sequence>MTLDLSIVTASNNQACLELNLMESPMIKSGQVPVQVERDAPSATIAYARGLAATTSEIVIFAHQDVYFPRGWEDQLARVLNDLEDRDPDWAILACCGISVAGDFIGDVWSTSLGGRIGAPIGDAQPVQSIDELVIIMRRSAGLTWDTELPNFHMYGTDIVQTALAAGRGAWVADLPVIHNDSFHTRLGADFTASFRYMQRKWRTVLPIHTTVGKISRWGIALALSKREARKSIGYRKSLALDPSVDPRQYAAESGME</sequence>
<evidence type="ECO:0000313" key="1">
    <source>
        <dbReference type="EMBL" id="SHF71591.1"/>
    </source>
</evidence>
<dbReference type="InterPro" id="IPR029044">
    <property type="entry name" value="Nucleotide-diphossugar_trans"/>
</dbReference>
<dbReference type="STRING" id="1486859.SAMN05444273_11062"/>
<proteinExistence type="predicted"/>
<organism evidence="1 2">
    <name type="scientific">Litoreibacter ascidiaceicola</name>
    <dbReference type="NCBI Taxonomy" id="1486859"/>
    <lineage>
        <taxon>Bacteria</taxon>
        <taxon>Pseudomonadati</taxon>
        <taxon>Pseudomonadota</taxon>
        <taxon>Alphaproteobacteria</taxon>
        <taxon>Rhodobacterales</taxon>
        <taxon>Roseobacteraceae</taxon>
        <taxon>Litoreibacter</taxon>
    </lineage>
</organism>
<dbReference type="EMBL" id="FQUV01000010">
    <property type="protein sequence ID" value="SHF71591.1"/>
    <property type="molecule type" value="Genomic_DNA"/>
</dbReference>
<dbReference type="OrthoDB" id="7851643at2"/>
<dbReference type="Proteomes" id="UP000184144">
    <property type="component" value="Unassembled WGS sequence"/>
</dbReference>
<name>A0A1M5DXN3_9RHOB</name>
<keyword evidence="2" id="KW-1185">Reference proteome</keyword>
<reference evidence="2" key="1">
    <citation type="submission" date="2016-11" db="EMBL/GenBank/DDBJ databases">
        <authorList>
            <person name="Varghese N."/>
            <person name="Submissions S."/>
        </authorList>
    </citation>
    <scope>NUCLEOTIDE SEQUENCE [LARGE SCALE GENOMIC DNA]</scope>
    <source>
        <strain evidence="2">DSM 100566</strain>
    </source>
</reference>
<accession>A0A1M5DXN3</accession>
<dbReference type="SUPFAM" id="SSF53448">
    <property type="entry name" value="Nucleotide-diphospho-sugar transferases"/>
    <property type="match status" value="1"/>
</dbReference>
<dbReference type="AlphaFoldDB" id="A0A1M5DXN3"/>
<evidence type="ECO:0000313" key="2">
    <source>
        <dbReference type="Proteomes" id="UP000184144"/>
    </source>
</evidence>
<dbReference type="Gene3D" id="3.90.550.10">
    <property type="entry name" value="Spore Coat Polysaccharide Biosynthesis Protein SpsA, Chain A"/>
    <property type="match status" value="1"/>
</dbReference>
<dbReference type="RefSeq" id="WP_073146039.1">
    <property type="nucleotide sequence ID" value="NZ_FQUV01000010.1"/>
</dbReference>
<protein>
    <recommendedName>
        <fullName evidence="3">Glycosyltransferase like family protein</fullName>
    </recommendedName>
</protein>
<evidence type="ECO:0008006" key="3">
    <source>
        <dbReference type="Google" id="ProtNLM"/>
    </source>
</evidence>